<sequence>MKGHFPFRTDILVFIILFSLSGFFQPKPSWSANIGTISHAIHQDDAILITITIHVSLSTGENPAGTLIQLVGRDNPNLYYHQQVPESGIIVFTEVVETVYVIKAYKTGYYNYNQEYTLYVNQTLNIQLDELRYSPRKPEVNPLTLQATWSRPLAVVAETDFEEEIFPPSGWETRSGSAVGWFATNDGSSEYFIIEPHTRYAVANDDAANDNGCCDYLITPEVDLTGRNNYFLQYSGFYTGLYGHLASVEYSTDHGLTWQYLPSSAPLPFVGWITYRISLAGLSGQNGLDQVKFAFHSDDNGNWASGWAVDDVLIAADSIQVLEYALFIDGELVGTTADTAFVFENLVFGQQYTAGVAALYSSGYSAPDTCIFTSRFLFPPLNTAGVMPINTDYVHLTWDAPENPELPGQPVPGLTGYSIYRNDSLMGEITGTAYEYFDLDVQPGFHTYNITAVYDLEPYGNPGEVQESMPGEPVDISWICCNYLPFTEEFNTGLFETNQWTRGGDNWRIAGQMGNPYPSAEFYPWPGLTDYAQPLTSSSIIATGIIDGKIYLEFDLDHSPVNPTGTEFLAIEVFDGSNWIRLEEIDNLKIITWETKKYDITWFVKGKLFNIRFLAFGSDVSNIAYWRIDNINIYRACDAPEDLDGYSYYPYMPRVELYWNFAPMAPPDWLFYDDGSNYDAIGLTGGGTFYTAIRFTSQQLEQYAGRTISMFRFFPVEQGSSFKLMIWKGAGAAQLIYQQPVIAYTPGAWNDIQLNLPQTILPNTEYWFGYVCNHPSYDYSAGVDNGPAVAGFGDMISLDGTTWESMVTAYALNYNWNLRVMVESAEGGVAELMPAVDTLMANVSDVKPLKAGVFKRAGLSRRAGTEKLPDNPNERTFRYFQVYRDNEPLGITEETYYIDTDSGLIPWEYYSYYVVAVYEDCEGISEEVEVRYGEISTEEVETAGLKLFPNPAEDELIIGLNNDIIHIMIVDKLGRVVYARDVKGEESVHLDVSHYKAGIYLLKFLNNSGDSFTRKLVVAR</sequence>
<organism evidence="2">
    <name type="scientific">bioreactor metagenome</name>
    <dbReference type="NCBI Taxonomy" id="1076179"/>
    <lineage>
        <taxon>unclassified sequences</taxon>
        <taxon>metagenomes</taxon>
        <taxon>ecological metagenomes</taxon>
    </lineage>
</organism>
<dbReference type="InterPro" id="IPR036116">
    <property type="entry name" value="FN3_sf"/>
</dbReference>
<dbReference type="InterPro" id="IPR026444">
    <property type="entry name" value="Secre_tail"/>
</dbReference>
<evidence type="ECO:0000259" key="1">
    <source>
        <dbReference type="Pfam" id="PF18962"/>
    </source>
</evidence>
<feature type="domain" description="Secretion system C-terminal sorting" evidence="1">
    <location>
        <begin position="947"/>
        <end position="1018"/>
    </location>
</feature>
<dbReference type="Gene3D" id="2.60.40.10">
    <property type="entry name" value="Immunoglobulins"/>
    <property type="match status" value="1"/>
</dbReference>
<dbReference type="EMBL" id="VSSQ01000622">
    <property type="protein sequence ID" value="MPL98683.1"/>
    <property type="molecule type" value="Genomic_DNA"/>
</dbReference>
<dbReference type="Pfam" id="PF18962">
    <property type="entry name" value="Por_Secre_tail"/>
    <property type="match status" value="1"/>
</dbReference>
<dbReference type="NCBIfam" id="NF038128">
    <property type="entry name" value="choice_anch_J"/>
    <property type="match status" value="1"/>
</dbReference>
<dbReference type="Gene3D" id="2.60.120.260">
    <property type="entry name" value="Galactose-binding domain-like"/>
    <property type="match status" value="1"/>
</dbReference>
<evidence type="ECO:0000313" key="2">
    <source>
        <dbReference type="EMBL" id="MPL98683.1"/>
    </source>
</evidence>
<protein>
    <recommendedName>
        <fullName evidence="1">Secretion system C-terminal sorting domain-containing protein</fullName>
    </recommendedName>
</protein>
<gene>
    <name evidence="2" type="ORF">SDC9_44890</name>
</gene>
<proteinExistence type="predicted"/>
<dbReference type="InterPro" id="IPR013783">
    <property type="entry name" value="Ig-like_fold"/>
</dbReference>
<accession>A0A644W8B6</accession>
<dbReference type="SUPFAM" id="SSF49265">
    <property type="entry name" value="Fibronectin type III"/>
    <property type="match status" value="1"/>
</dbReference>
<reference evidence="2" key="1">
    <citation type="submission" date="2019-08" db="EMBL/GenBank/DDBJ databases">
        <authorList>
            <person name="Kucharzyk K."/>
            <person name="Murdoch R.W."/>
            <person name="Higgins S."/>
            <person name="Loffler F."/>
        </authorList>
    </citation>
    <scope>NUCLEOTIDE SEQUENCE</scope>
</reference>
<comment type="caution">
    <text evidence="2">The sequence shown here is derived from an EMBL/GenBank/DDBJ whole genome shotgun (WGS) entry which is preliminary data.</text>
</comment>
<dbReference type="NCBIfam" id="TIGR04183">
    <property type="entry name" value="Por_Secre_tail"/>
    <property type="match status" value="1"/>
</dbReference>
<name>A0A644W8B6_9ZZZZ</name>
<dbReference type="AlphaFoldDB" id="A0A644W8B6"/>